<dbReference type="GO" id="GO:0003677">
    <property type="term" value="F:DNA binding"/>
    <property type="evidence" value="ECO:0007669"/>
    <property type="project" value="InterPro"/>
</dbReference>
<dbReference type="AlphaFoldDB" id="U2KX22"/>
<dbReference type="GO" id="GO:0009307">
    <property type="term" value="P:DNA restriction-modification system"/>
    <property type="evidence" value="ECO:0007669"/>
    <property type="project" value="InterPro"/>
</dbReference>
<dbReference type="InterPro" id="IPR052906">
    <property type="entry name" value="Type_IV_Methyl-Rstrct_Enzyme"/>
</dbReference>
<dbReference type="GO" id="GO:0015666">
    <property type="term" value="F:restriction endodeoxyribonuclease activity"/>
    <property type="evidence" value="ECO:0007669"/>
    <property type="project" value="TreeGrafter"/>
</dbReference>
<dbReference type="eggNOG" id="COG1715">
    <property type="taxonomic scope" value="Bacteria"/>
</dbReference>
<dbReference type="STRING" id="411473.RUMCAL_00769"/>
<feature type="region of interest" description="Disordered" evidence="1">
    <location>
        <begin position="118"/>
        <end position="137"/>
    </location>
</feature>
<dbReference type="Pfam" id="PF04471">
    <property type="entry name" value="Mrr_cat"/>
    <property type="match status" value="1"/>
</dbReference>
<dbReference type="OrthoDB" id="9803736at2"/>
<keyword evidence="4" id="KW-0255">Endonuclease</keyword>
<dbReference type="InterPro" id="IPR007560">
    <property type="entry name" value="Restrct_endonuc_IV_Mrr"/>
</dbReference>
<dbReference type="Proteomes" id="UP000016662">
    <property type="component" value="Unassembled WGS sequence"/>
</dbReference>
<dbReference type="Gene3D" id="3.40.1350.10">
    <property type="match status" value="1"/>
</dbReference>
<name>U2KX22_9FIRM</name>
<sequence>MAIPKYFEFFAPVMECLLDEKEHSTKDIRNYCVSYYSITEEELQERLTSGQYKYSNRIAWAEIYLKNAGLIESPSRSKYIITTLGKQAAKNGVQNITLEYLTQFESFRQFKGEKEQKSIANSMDNSTCNDSESPELSLQDPQEQLDTISRQLNESLAINLMQKVLKMSPYDFEKLVVQLLEKMGYGEPSVTKKSGDAGIDGSIKADKFGFDTIYVQAKQWKLDSTVSRPEIQKFLGALVGKGASKGLFITTAKYSNEAIQLANQKMPQKIVLVDGDMLIHLMIEYNLGVHIETIYEFKQIDDAFFDDDD</sequence>
<proteinExistence type="predicted"/>
<keyword evidence="5" id="KW-1185">Reference proteome</keyword>
<dbReference type="InterPro" id="IPR011856">
    <property type="entry name" value="tRNA_endonuc-like_dom_sf"/>
</dbReference>
<dbReference type="RefSeq" id="WP_021682231.1">
    <property type="nucleotide sequence ID" value="NZ_KI260408.1"/>
</dbReference>
<feature type="domain" description="Restriction system protein Mrr-like N-terminal" evidence="3">
    <location>
        <begin position="6"/>
        <end position="90"/>
    </location>
</feature>
<gene>
    <name evidence="4" type="ORF">RUMCAL_00769</name>
</gene>
<evidence type="ECO:0000259" key="3">
    <source>
        <dbReference type="Pfam" id="PF14338"/>
    </source>
</evidence>
<dbReference type="InterPro" id="IPR011335">
    <property type="entry name" value="Restrct_endonuc-II-like"/>
</dbReference>
<evidence type="ECO:0000313" key="5">
    <source>
        <dbReference type="Proteomes" id="UP000016662"/>
    </source>
</evidence>
<dbReference type="HOGENOM" id="CLU_063822_2_0_9"/>
<comment type="caution">
    <text evidence="4">The sequence shown here is derived from an EMBL/GenBank/DDBJ whole genome shotgun (WGS) entry which is preliminary data.</text>
</comment>
<dbReference type="SUPFAM" id="SSF52980">
    <property type="entry name" value="Restriction endonuclease-like"/>
    <property type="match status" value="1"/>
</dbReference>
<keyword evidence="4" id="KW-0540">Nuclease</keyword>
<reference evidence="4 5" key="1">
    <citation type="submission" date="2013-07" db="EMBL/GenBank/DDBJ databases">
        <authorList>
            <person name="Weinstock G."/>
            <person name="Sodergren E."/>
            <person name="Wylie T."/>
            <person name="Fulton L."/>
            <person name="Fulton R."/>
            <person name="Fronick C."/>
            <person name="O'Laughlin M."/>
            <person name="Godfrey J."/>
            <person name="Miner T."/>
            <person name="Herter B."/>
            <person name="Appelbaum E."/>
            <person name="Cordes M."/>
            <person name="Lek S."/>
            <person name="Wollam A."/>
            <person name="Pepin K.H."/>
            <person name="Palsikar V.B."/>
            <person name="Mitreva M."/>
            <person name="Wilson R.K."/>
        </authorList>
    </citation>
    <scope>NUCLEOTIDE SEQUENCE [LARGE SCALE GENOMIC DNA]</scope>
    <source>
        <strain evidence="4 5">ATCC 27760</strain>
    </source>
</reference>
<feature type="domain" description="Restriction endonuclease type IV Mrr" evidence="2">
    <location>
        <begin position="165"/>
        <end position="282"/>
    </location>
</feature>
<protein>
    <submittedName>
        <fullName evidence="4">Restriction endonuclease</fullName>
    </submittedName>
</protein>
<evidence type="ECO:0000256" key="1">
    <source>
        <dbReference type="SAM" id="MobiDB-lite"/>
    </source>
</evidence>
<keyword evidence="4" id="KW-0378">Hydrolase</keyword>
<dbReference type="PANTHER" id="PTHR30015">
    <property type="entry name" value="MRR RESTRICTION SYSTEM PROTEIN"/>
    <property type="match status" value="1"/>
</dbReference>
<dbReference type="EMBL" id="AWVF01000093">
    <property type="protein sequence ID" value="ERJ96842.1"/>
    <property type="molecule type" value="Genomic_DNA"/>
</dbReference>
<dbReference type="PATRIC" id="fig|411473.3.peg.620"/>
<evidence type="ECO:0000313" key="4">
    <source>
        <dbReference type="EMBL" id="ERJ96842.1"/>
    </source>
</evidence>
<organism evidence="4 5">
    <name type="scientific">Ruminococcus callidus ATCC 27760</name>
    <dbReference type="NCBI Taxonomy" id="411473"/>
    <lineage>
        <taxon>Bacteria</taxon>
        <taxon>Bacillati</taxon>
        <taxon>Bacillota</taxon>
        <taxon>Clostridia</taxon>
        <taxon>Eubacteriales</taxon>
        <taxon>Oscillospiraceae</taxon>
        <taxon>Ruminococcus</taxon>
    </lineage>
</organism>
<dbReference type="Pfam" id="PF14338">
    <property type="entry name" value="Mrr_N"/>
    <property type="match status" value="1"/>
</dbReference>
<evidence type="ECO:0000259" key="2">
    <source>
        <dbReference type="Pfam" id="PF04471"/>
    </source>
</evidence>
<accession>U2KX22</accession>
<dbReference type="InterPro" id="IPR025745">
    <property type="entry name" value="Mrr-like_N_dom"/>
</dbReference>
<dbReference type="PANTHER" id="PTHR30015:SF7">
    <property type="entry name" value="TYPE IV METHYL-DIRECTED RESTRICTION ENZYME ECOKMRR"/>
    <property type="match status" value="1"/>
</dbReference>